<evidence type="ECO:0000313" key="2">
    <source>
        <dbReference type="EMBL" id="KAG2303924.1"/>
    </source>
</evidence>
<dbReference type="InterPro" id="IPR040338">
    <property type="entry name" value="At1g67623-like"/>
</dbReference>
<reference evidence="2 3" key="1">
    <citation type="submission" date="2020-02" db="EMBL/GenBank/DDBJ databases">
        <authorList>
            <person name="Ma Q."/>
            <person name="Huang Y."/>
            <person name="Song X."/>
            <person name="Pei D."/>
        </authorList>
    </citation>
    <scope>NUCLEOTIDE SEQUENCE [LARGE SCALE GENOMIC DNA]</scope>
    <source>
        <strain evidence="2">Sxm20200214</strain>
        <tissue evidence="2">Leaf</tissue>
    </source>
</reference>
<dbReference type="PANTHER" id="PTHR33784">
    <property type="entry name" value="OS05G0482100 PROTEIN"/>
    <property type="match status" value="1"/>
</dbReference>
<dbReference type="PROSITE" id="PS50181">
    <property type="entry name" value="FBOX"/>
    <property type="match status" value="1"/>
</dbReference>
<dbReference type="OrthoDB" id="1082590at2759"/>
<evidence type="ECO:0000313" key="3">
    <source>
        <dbReference type="Proteomes" id="UP000886595"/>
    </source>
</evidence>
<dbReference type="Proteomes" id="UP000886595">
    <property type="component" value="Unassembled WGS sequence"/>
</dbReference>
<dbReference type="InterPro" id="IPR057136">
    <property type="entry name" value="At2g35280_TPR_dom"/>
</dbReference>
<feature type="domain" description="F-box" evidence="1">
    <location>
        <begin position="3"/>
        <end position="52"/>
    </location>
</feature>
<dbReference type="PANTHER" id="PTHR33784:SF37">
    <property type="entry name" value="F-BOX DOMAIN-CONTAINING PROTEIN"/>
    <property type="match status" value="1"/>
</dbReference>
<keyword evidence="3" id="KW-1185">Reference proteome</keyword>
<accession>A0A8X7SH53</accession>
<organism evidence="2 3">
    <name type="scientific">Brassica carinata</name>
    <name type="common">Ethiopian mustard</name>
    <name type="synonym">Abyssinian cabbage</name>
    <dbReference type="NCBI Taxonomy" id="52824"/>
    <lineage>
        <taxon>Eukaryota</taxon>
        <taxon>Viridiplantae</taxon>
        <taxon>Streptophyta</taxon>
        <taxon>Embryophyta</taxon>
        <taxon>Tracheophyta</taxon>
        <taxon>Spermatophyta</taxon>
        <taxon>Magnoliopsida</taxon>
        <taxon>eudicotyledons</taxon>
        <taxon>Gunneridae</taxon>
        <taxon>Pentapetalae</taxon>
        <taxon>rosids</taxon>
        <taxon>malvids</taxon>
        <taxon>Brassicales</taxon>
        <taxon>Brassicaceae</taxon>
        <taxon>Brassiceae</taxon>
        <taxon>Brassica</taxon>
    </lineage>
</organism>
<protein>
    <recommendedName>
        <fullName evidence="1">F-box domain-containing protein</fullName>
    </recommendedName>
</protein>
<gene>
    <name evidence="2" type="ORF">Bca52824_032575</name>
</gene>
<sequence length="221" mass="25467">MSNFNLASLPSSLLHKILSKVATCHLRDFGSARIAFSRFNQIGREEYFYRSTDLLNLNDWIDEANVVRTFKLRCYQAGNLEAIYMRGMYEFFVLHLLDEGREKIHLAGERGLMLAKYVDGMLNLAFSVDDRGFVHNYPNFSPEFVDRMNYMITTLVFSGYWGYKKPEVFMSLLERINPIVSHDCACSAVIEPVFVVSFDGSRTRWTCKSLFLAMCSLGLLQ</sequence>
<dbReference type="AlphaFoldDB" id="A0A8X7SH53"/>
<evidence type="ECO:0000259" key="1">
    <source>
        <dbReference type="PROSITE" id="PS50181"/>
    </source>
</evidence>
<dbReference type="Pfam" id="PF23310">
    <property type="entry name" value="TPR_27"/>
    <property type="match status" value="1"/>
</dbReference>
<proteinExistence type="predicted"/>
<dbReference type="EMBL" id="JAAMPC010000007">
    <property type="protein sequence ID" value="KAG2303924.1"/>
    <property type="molecule type" value="Genomic_DNA"/>
</dbReference>
<name>A0A8X7SH53_BRACI</name>
<dbReference type="InterPro" id="IPR001810">
    <property type="entry name" value="F-box_dom"/>
</dbReference>
<comment type="caution">
    <text evidence="2">The sequence shown here is derived from an EMBL/GenBank/DDBJ whole genome shotgun (WGS) entry which is preliminary data.</text>
</comment>